<dbReference type="RefSeq" id="WP_119748864.1">
    <property type="nucleotide sequence ID" value="NZ_QVRA01000020.1"/>
</dbReference>
<keyword evidence="2" id="KW-1185">Reference proteome</keyword>
<evidence type="ECO:0000313" key="1">
    <source>
        <dbReference type="EMBL" id="RJG52964.1"/>
    </source>
</evidence>
<comment type="caution">
    <text evidence="1">The sequence shown here is derived from an EMBL/GenBank/DDBJ whole genome shotgun (WGS) entry which is preliminary data.</text>
</comment>
<sequence>MRAQSDVCLHDFTVDVAFFSDGEHFASQIYAVTASTWFSARQQALQMSVNSVYDNPCIPGLSRSATVRSDS</sequence>
<proteinExistence type="predicted"/>
<protein>
    <submittedName>
        <fullName evidence="1">Uncharacterized protein</fullName>
    </submittedName>
</protein>
<dbReference type="OrthoDB" id="7509748at2"/>
<name>A0A418YP02_9SPHN</name>
<dbReference type="Proteomes" id="UP000283469">
    <property type="component" value="Unassembled WGS sequence"/>
</dbReference>
<evidence type="ECO:0000313" key="2">
    <source>
        <dbReference type="Proteomes" id="UP000283469"/>
    </source>
</evidence>
<dbReference type="EMBL" id="QVRA01000020">
    <property type="protein sequence ID" value="RJG52964.1"/>
    <property type="molecule type" value="Genomic_DNA"/>
</dbReference>
<reference evidence="1 2" key="1">
    <citation type="submission" date="2018-08" db="EMBL/GenBank/DDBJ databases">
        <title>Sphingobium sp. EO9.</title>
        <authorList>
            <person name="Park Y."/>
            <person name="Kim K.H."/>
            <person name="Jeon C.O."/>
        </authorList>
    </citation>
    <scope>NUCLEOTIDE SEQUENCE [LARGE SCALE GENOMIC DNA]</scope>
    <source>
        <strain evidence="1 2">EO9</strain>
    </source>
</reference>
<gene>
    <name evidence="1" type="ORF">D0Z70_18185</name>
</gene>
<organism evidence="1 2">
    <name type="scientific">Sphingobium terrigena</name>
    <dbReference type="NCBI Taxonomy" id="2304063"/>
    <lineage>
        <taxon>Bacteria</taxon>
        <taxon>Pseudomonadati</taxon>
        <taxon>Pseudomonadota</taxon>
        <taxon>Alphaproteobacteria</taxon>
        <taxon>Sphingomonadales</taxon>
        <taxon>Sphingomonadaceae</taxon>
        <taxon>Sphingobium</taxon>
    </lineage>
</organism>
<accession>A0A418YP02</accession>
<dbReference type="AlphaFoldDB" id="A0A418YP02"/>